<dbReference type="InterPro" id="IPR001574">
    <property type="entry name" value="Ribosome_inactivat_prot"/>
</dbReference>
<evidence type="ECO:0000256" key="2">
    <source>
        <dbReference type="RuleBase" id="RU004915"/>
    </source>
</evidence>
<dbReference type="GO" id="GO:0030598">
    <property type="term" value="F:rRNA N-glycosylase activity"/>
    <property type="evidence" value="ECO:0007669"/>
    <property type="project" value="UniProtKB-EC"/>
</dbReference>
<reference evidence="5" key="2">
    <citation type="submission" date="2018-10" db="UniProtKB">
        <authorList>
            <consortium name="EnsemblPlants"/>
        </authorList>
    </citation>
    <scope>IDENTIFICATION</scope>
</reference>
<keyword evidence="2" id="KW-0378">Hydrolase</keyword>
<gene>
    <name evidence="5" type="primary">LOC123042994</name>
</gene>
<dbReference type="InterPro" id="IPR000504">
    <property type="entry name" value="RRM_dom"/>
</dbReference>
<sequence length="1250" mass="142601">MAQSSDAGDEDELKYVVHVGGSDVSEAVLKKHLEKFGEGVRVTMHDRNGKSKKFAYVYCENKDVASQVIELLNEIYPEGNKIKATISNQHKENSRKEEEEVDLKTSKPVEKAREDVIIPYTIGDKEGHIKFITELRKKLSKLKEGSDVVDEIFEGDSCRVQAQAHPLLVAKPSAKKAVRWIHVELRAIDEKDNTGSTVMLTTLAVRKDNLYVKGFTNEDGQWFELPANAANDNMKLPEGYKAKELKVWDVSYRGLMNLSNKDQVKKTLMSTRLCKAFAVRAVSRLSRYRIGNENDLPEKKIDENLTRLSLAGLMVMICEAARMNPFLDTIVGGWDGGTGLTSRLLDIMWDWGSMSAALLKWKKTGKWPIKCRHGLGTALASINLVLDSTDVTGSGPTWVEIFAISSNFPVISITVIDEGKRKNTIYYKQKTEQIHEGQTQQGIVPLKLTDKGRRISGYEYFGMEVVLPPWESSGDSITKKFKWDCRKQDVDTTEVVAHTINLDHGRKIVVTYLVMNNLVEAKVEVKLPLIGESPKYWRPNDLAHRGTDKIRGKKYTVHGEIIAQIDGFEDNPIVLFRTEGEQEFPRDLETSILMQSSVSVPSGKRLHIDMAALDIKEAPGDRPVKKASRLSYDCGRSRRTSLAQDQGDANIEVEVEVNVTWPAQEETVEREPDVVFIIGDREKFTSSIEELRGVLMRHEHPEDALHGCKDKVLLDTGKHPVLARRRHSQQPPRWIHVKLEVVAGEETSSTTLAIRDDECCAAGFMNQNGVWYDLAPHYPWRRSGDKQLPPEYNSVRLDWDYRLWSDVAQYELIHERLGRICLGQESARAAVRMMSRYPDVEEHEEPMLALAQLIIMVCESARFNPISESIATGWDTRIECPKELYEYTRIWRQISVALLRWKDHGHNSNRWPQQQHSEMGINCPVDALRIVYLLFNSDDRTKQIYMQYTIKEKAGFSTFIEQLRDVLARHDHQEGILDGHPNRKSDSDLNNRALLHECPARLIHIKLQLVGEETSTTLAVRDNDVHLLGFMNHEGVWYEAWDRFKGDRLGAEFNPKSLMWGSYKHMLPRLNVGLLRFLSLSNDDGDVSRPKLHLSDWDKVRKKLGTERLGKDFAVEAVRMLSRYPVVEKGECPRLALAGLIIMFCESARLDPVHEHIANVWEDDNGTGFPKEVMEQVQGLDMISDTLLIWKDTGYHRWPQDNDNRASIREICVRDWLHGIGIRTPKDALDVVHLVPACMMEWDDEPCPWP</sequence>
<dbReference type="STRING" id="4565.A0A3B6CHD8"/>
<dbReference type="Gene3D" id="3.40.420.10">
    <property type="entry name" value="Ricin (A subunit), domain 1"/>
    <property type="match status" value="3"/>
</dbReference>
<dbReference type="AlphaFoldDB" id="A0A3B6CHD8"/>
<dbReference type="PANTHER" id="PTHR33453:SF37">
    <property type="entry name" value="RRNA N-GLYCOSYLASE"/>
    <property type="match status" value="1"/>
</dbReference>
<dbReference type="Pfam" id="PF20241">
    <property type="entry name" value="DUF6598"/>
    <property type="match status" value="1"/>
</dbReference>
<accession>A0A3B6CHD8</accession>
<comment type="similarity">
    <text evidence="2">Belongs to the ribosome-inactivating protein family.</text>
</comment>
<organism evidence="5">
    <name type="scientific">Triticum aestivum</name>
    <name type="common">Wheat</name>
    <dbReference type="NCBI Taxonomy" id="4565"/>
    <lineage>
        <taxon>Eukaryota</taxon>
        <taxon>Viridiplantae</taxon>
        <taxon>Streptophyta</taxon>
        <taxon>Embryophyta</taxon>
        <taxon>Tracheophyta</taxon>
        <taxon>Spermatophyta</taxon>
        <taxon>Magnoliopsida</taxon>
        <taxon>Liliopsida</taxon>
        <taxon>Poales</taxon>
        <taxon>Poaceae</taxon>
        <taxon>BOP clade</taxon>
        <taxon>Pooideae</taxon>
        <taxon>Triticodae</taxon>
        <taxon>Triticeae</taxon>
        <taxon>Triticinae</taxon>
        <taxon>Triticum</taxon>
    </lineage>
</organism>
<dbReference type="GO" id="GO:0090729">
    <property type="term" value="F:toxin activity"/>
    <property type="evidence" value="ECO:0007669"/>
    <property type="project" value="UniProtKB-KW"/>
</dbReference>
<keyword evidence="1" id="KW-0694">RNA-binding</keyword>
<dbReference type="SMART" id="SM00360">
    <property type="entry name" value="RRM"/>
    <property type="match status" value="1"/>
</dbReference>
<dbReference type="PANTHER" id="PTHR33453">
    <property type="match status" value="1"/>
</dbReference>
<comment type="catalytic activity">
    <reaction evidence="2">
        <text>Endohydrolysis of the N-glycosidic bond at one specific adenosine on the 28S rRNA.</text>
        <dbReference type="EC" id="3.2.2.22"/>
    </reaction>
</comment>
<keyword evidence="2" id="KW-0800">Toxin</keyword>
<dbReference type="Proteomes" id="UP000019116">
    <property type="component" value="Chromosome 2B"/>
</dbReference>
<keyword evidence="6" id="KW-1185">Reference proteome</keyword>
<dbReference type="Pfam" id="PF00076">
    <property type="entry name" value="RRM_1"/>
    <property type="match status" value="1"/>
</dbReference>
<dbReference type="SMR" id="A0A3B6CHD8"/>
<dbReference type="Gramene" id="TraesCS2B03G1569000.1">
    <property type="protein sequence ID" value="TraesCS2B03G1569000.1.CDS"/>
    <property type="gene ID" value="TraesCS2B03G1569000"/>
</dbReference>
<evidence type="ECO:0000259" key="4">
    <source>
        <dbReference type="PROSITE" id="PS50102"/>
    </source>
</evidence>
<dbReference type="PROSITE" id="PS50102">
    <property type="entry name" value="RRM"/>
    <property type="match status" value="1"/>
</dbReference>
<evidence type="ECO:0000256" key="3">
    <source>
        <dbReference type="SAM" id="MobiDB-lite"/>
    </source>
</evidence>
<dbReference type="InterPro" id="IPR016138">
    <property type="entry name" value="Ribosome_inactivat_prot_sub1"/>
</dbReference>
<feature type="compositionally biased region" description="Basic and acidic residues" evidence="3">
    <location>
        <begin position="89"/>
        <end position="106"/>
    </location>
</feature>
<dbReference type="InterPro" id="IPR035979">
    <property type="entry name" value="RBD_domain_sf"/>
</dbReference>
<name>A0A3B6CHD8_WHEAT</name>
<dbReference type="Gene3D" id="3.30.70.330">
    <property type="match status" value="1"/>
</dbReference>
<dbReference type="SUPFAM" id="SSF56371">
    <property type="entry name" value="Ribosome inactivating proteins (RIP)"/>
    <property type="match status" value="3"/>
</dbReference>
<dbReference type="GO" id="GO:0017148">
    <property type="term" value="P:negative regulation of translation"/>
    <property type="evidence" value="ECO:0007669"/>
    <property type="project" value="UniProtKB-KW"/>
</dbReference>
<feature type="domain" description="RRM" evidence="4">
    <location>
        <begin position="15"/>
        <end position="89"/>
    </location>
</feature>
<proteinExistence type="inferred from homology"/>
<dbReference type="CDD" id="cd00590">
    <property type="entry name" value="RRM_SF"/>
    <property type="match status" value="1"/>
</dbReference>
<evidence type="ECO:0000256" key="1">
    <source>
        <dbReference type="PROSITE-ProRule" id="PRU00176"/>
    </source>
</evidence>
<keyword evidence="2" id="KW-0611">Plant defense</keyword>
<dbReference type="GO" id="GO:0003723">
    <property type="term" value="F:RNA binding"/>
    <property type="evidence" value="ECO:0007669"/>
    <property type="project" value="UniProtKB-UniRule"/>
</dbReference>
<reference evidence="5" key="1">
    <citation type="submission" date="2018-08" db="EMBL/GenBank/DDBJ databases">
        <authorList>
            <person name="Rossello M."/>
        </authorList>
    </citation>
    <scope>NUCLEOTIDE SEQUENCE [LARGE SCALE GENOMIC DNA]</scope>
    <source>
        <strain evidence="5">cv. Chinese Spring</strain>
    </source>
</reference>
<keyword evidence="2" id="KW-0652">Protein synthesis inhibitor</keyword>
<dbReference type="EnsemblPlants" id="TraesCS2B02G620500.1">
    <property type="protein sequence ID" value="TraesCS2B02G620500.1"/>
    <property type="gene ID" value="TraesCS2B02G620500"/>
</dbReference>
<dbReference type="GO" id="GO:0006952">
    <property type="term" value="P:defense response"/>
    <property type="evidence" value="ECO:0007669"/>
    <property type="project" value="UniProtKB-KW"/>
</dbReference>
<dbReference type="Pfam" id="PF00161">
    <property type="entry name" value="RIP"/>
    <property type="match status" value="3"/>
</dbReference>
<dbReference type="OrthoDB" id="694753at2759"/>
<protein>
    <submittedName>
        <fullName evidence="5">rRNA N-glycosidase</fullName>
    </submittedName>
</protein>
<evidence type="ECO:0000313" key="5">
    <source>
        <dbReference type="EnsemblPlants" id="TraesCS2B02G620500.1"/>
    </source>
</evidence>
<dbReference type="InterPro" id="IPR036041">
    <property type="entry name" value="Ribosome-inact_prot_sf"/>
</dbReference>
<dbReference type="Gramene" id="TraesNOR2B03G01093360.1">
    <property type="protein sequence ID" value="TraesNOR2B03G01093360.1"/>
    <property type="gene ID" value="TraesNOR2B03G01093360"/>
</dbReference>
<dbReference type="InterPro" id="IPR046533">
    <property type="entry name" value="DUF6598"/>
</dbReference>
<evidence type="ECO:0000313" key="6">
    <source>
        <dbReference type="Proteomes" id="UP000019116"/>
    </source>
</evidence>
<dbReference type="Gramene" id="TraesLDM2B03G01079200.1">
    <property type="protein sequence ID" value="TraesLDM2B03G01079200.1"/>
    <property type="gene ID" value="TraesLDM2B03G01079200"/>
</dbReference>
<dbReference type="Gramene" id="TraesCS2B02G620500.1">
    <property type="protein sequence ID" value="TraesCS2B02G620500.1"/>
    <property type="gene ID" value="TraesCS2B02G620500"/>
</dbReference>
<feature type="region of interest" description="Disordered" evidence="3">
    <location>
        <begin position="87"/>
        <end position="106"/>
    </location>
</feature>
<dbReference type="SUPFAM" id="SSF54928">
    <property type="entry name" value="RNA-binding domain, RBD"/>
    <property type="match status" value="1"/>
</dbReference>
<dbReference type="InterPro" id="IPR012677">
    <property type="entry name" value="Nucleotide-bd_a/b_plait_sf"/>
</dbReference>